<proteinExistence type="predicted"/>
<sequence length="183" mass="20219">MKFTSLFAFWALTATSQAASVPTRQPLDLGNFHFPSSESINATDISKRSLVTRGVDTAGIRCNSKGPTLRQEQRLCTDWTAALWSYANYVDPSEHIFNKEGIDMSNYKDVNQLTGKYAATTSQQVGYGMPFRFMLAGYACDEEVTCGVGLPKFSGWYRYKASSTRKVDVTISGGLMTEKTTVS</sequence>
<dbReference type="AlphaFoldDB" id="A0A2P7YMZ9"/>
<reference evidence="2 3" key="1">
    <citation type="submission" date="2017-05" db="EMBL/GenBank/DDBJ databases">
        <title>Draft genome sequence of Elsinoe australis.</title>
        <authorList>
            <person name="Cheng Q."/>
        </authorList>
    </citation>
    <scope>NUCLEOTIDE SEQUENCE [LARGE SCALE GENOMIC DNA]</scope>
    <source>
        <strain evidence="2 3">NL1</strain>
    </source>
</reference>
<evidence type="ECO:0000256" key="1">
    <source>
        <dbReference type="SAM" id="SignalP"/>
    </source>
</evidence>
<keyword evidence="3" id="KW-1185">Reference proteome</keyword>
<evidence type="ECO:0000313" key="3">
    <source>
        <dbReference type="Proteomes" id="UP000243723"/>
    </source>
</evidence>
<protein>
    <submittedName>
        <fullName evidence="2">Uncharacterized protein</fullName>
    </submittedName>
</protein>
<name>A0A2P7YMZ9_9PEZI</name>
<feature type="chain" id="PRO_5015148477" evidence="1">
    <location>
        <begin position="19"/>
        <end position="183"/>
    </location>
</feature>
<accession>A0A2P7YMZ9</accession>
<dbReference type="Proteomes" id="UP000243723">
    <property type="component" value="Unassembled WGS sequence"/>
</dbReference>
<dbReference type="EMBL" id="NHZQ01000412">
    <property type="protein sequence ID" value="PSK37337.1"/>
    <property type="molecule type" value="Genomic_DNA"/>
</dbReference>
<gene>
    <name evidence="2" type="ORF">B9Z65_2079</name>
</gene>
<feature type="signal peptide" evidence="1">
    <location>
        <begin position="1"/>
        <end position="18"/>
    </location>
</feature>
<evidence type="ECO:0000313" key="2">
    <source>
        <dbReference type="EMBL" id="PSK37337.1"/>
    </source>
</evidence>
<comment type="caution">
    <text evidence="2">The sequence shown here is derived from an EMBL/GenBank/DDBJ whole genome shotgun (WGS) entry which is preliminary data.</text>
</comment>
<keyword evidence="1" id="KW-0732">Signal</keyword>
<organism evidence="2 3">
    <name type="scientific">Elsinoe australis</name>
    <dbReference type="NCBI Taxonomy" id="40998"/>
    <lineage>
        <taxon>Eukaryota</taxon>
        <taxon>Fungi</taxon>
        <taxon>Dikarya</taxon>
        <taxon>Ascomycota</taxon>
        <taxon>Pezizomycotina</taxon>
        <taxon>Dothideomycetes</taxon>
        <taxon>Dothideomycetidae</taxon>
        <taxon>Myriangiales</taxon>
        <taxon>Elsinoaceae</taxon>
        <taxon>Elsinoe</taxon>
    </lineage>
</organism>